<feature type="transmembrane region" description="Helical" evidence="1">
    <location>
        <begin position="30"/>
        <end position="50"/>
    </location>
</feature>
<feature type="transmembrane region" description="Helical" evidence="1">
    <location>
        <begin position="82"/>
        <end position="101"/>
    </location>
</feature>
<feature type="transmembrane region" description="Helical" evidence="1">
    <location>
        <begin position="207"/>
        <end position="228"/>
    </location>
</feature>
<organism evidence="2 3">
    <name type="scientific">Hydrogenophaga palleronii</name>
    <dbReference type="NCBI Taxonomy" id="65655"/>
    <lineage>
        <taxon>Bacteria</taxon>
        <taxon>Pseudomonadati</taxon>
        <taxon>Pseudomonadota</taxon>
        <taxon>Betaproteobacteria</taxon>
        <taxon>Burkholderiales</taxon>
        <taxon>Comamonadaceae</taxon>
        <taxon>Hydrogenophaga</taxon>
    </lineage>
</organism>
<dbReference type="RefSeq" id="WP_310314497.1">
    <property type="nucleotide sequence ID" value="NZ_JAVDWU010000003.1"/>
</dbReference>
<accession>A0ABU1WLM1</accession>
<evidence type="ECO:0000313" key="3">
    <source>
        <dbReference type="Proteomes" id="UP001265700"/>
    </source>
</evidence>
<keyword evidence="1" id="KW-1133">Transmembrane helix</keyword>
<feature type="transmembrane region" description="Helical" evidence="1">
    <location>
        <begin position="165"/>
        <end position="186"/>
    </location>
</feature>
<dbReference type="Proteomes" id="UP001265700">
    <property type="component" value="Unassembled WGS sequence"/>
</dbReference>
<sequence>MAHPQPGLMNNEPPPPDAHDLWRHFSETYFSLRLGLAVLAFAFPAVLYFWGRFVHDLSLQPSMSAYFFAARATAEAGAMQCAAFPMRTFFVGGLFAIATGLRLYKGLTRWENTLLNTAAICALIVAVVPERIRAEDLAGDERIMQLVKDCPAVLEWASHQPSPPIHFAAAAVLFVLLGIVAWQCACKSLSYLPAHQKHREPMLKRTYRVLAVLMILCPVTGFALAALLAGGGNFVFFVEMAGIWTFGAYWALKTWELSLSRLERDPGAAVRNMAGDPRDPH</sequence>
<keyword evidence="1" id="KW-0472">Membrane</keyword>
<gene>
    <name evidence="2" type="ORF">J2W49_001777</name>
</gene>
<evidence type="ECO:0000256" key="1">
    <source>
        <dbReference type="SAM" id="Phobius"/>
    </source>
</evidence>
<keyword evidence="1" id="KW-0812">Transmembrane</keyword>
<name>A0ABU1WLM1_9BURK</name>
<feature type="transmembrane region" description="Helical" evidence="1">
    <location>
        <begin position="113"/>
        <end position="132"/>
    </location>
</feature>
<comment type="caution">
    <text evidence="2">The sequence shown here is derived from an EMBL/GenBank/DDBJ whole genome shotgun (WGS) entry which is preliminary data.</text>
</comment>
<dbReference type="EMBL" id="JAVDWU010000003">
    <property type="protein sequence ID" value="MDR7149822.1"/>
    <property type="molecule type" value="Genomic_DNA"/>
</dbReference>
<feature type="transmembrane region" description="Helical" evidence="1">
    <location>
        <begin position="234"/>
        <end position="252"/>
    </location>
</feature>
<reference evidence="2 3" key="1">
    <citation type="submission" date="2023-07" db="EMBL/GenBank/DDBJ databases">
        <title>Sorghum-associated microbial communities from plants grown in Nebraska, USA.</title>
        <authorList>
            <person name="Schachtman D."/>
        </authorList>
    </citation>
    <scope>NUCLEOTIDE SEQUENCE [LARGE SCALE GENOMIC DNA]</scope>
    <source>
        <strain evidence="2 3">4249</strain>
    </source>
</reference>
<evidence type="ECO:0000313" key="2">
    <source>
        <dbReference type="EMBL" id="MDR7149822.1"/>
    </source>
</evidence>
<protein>
    <recommendedName>
        <fullName evidence="4">DUF998 domain-containing protein</fullName>
    </recommendedName>
</protein>
<evidence type="ECO:0008006" key="4">
    <source>
        <dbReference type="Google" id="ProtNLM"/>
    </source>
</evidence>
<proteinExistence type="predicted"/>
<keyword evidence="3" id="KW-1185">Reference proteome</keyword>